<organism evidence="1 2">
    <name type="scientific">Brassicogethes aeneus</name>
    <name type="common">Rape pollen beetle</name>
    <name type="synonym">Meligethes aeneus</name>
    <dbReference type="NCBI Taxonomy" id="1431903"/>
    <lineage>
        <taxon>Eukaryota</taxon>
        <taxon>Metazoa</taxon>
        <taxon>Ecdysozoa</taxon>
        <taxon>Arthropoda</taxon>
        <taxon>Hexapoda</taxon>
        <taxon>Insecta</taxon>
        <taxon>Pterygota</taxon>
        <taxon>Neoptera</taxon>
        <taxon>Endopterygota</taxon>
        <taxon>Coleoptera</taxon>
        <taxon>Polyphaga</taxon>
        <taxon>Cucujiformia</taxon>
        <taxon>Nitidulidae</taxon>
        <taxon>Meligethinae</taxon>
        <taxon>Brassicogethes</taxon>
    </lineage>
</organism>
<reference evidence="1" key="1">
    <citation type="submission" date="2021-12" db="EMBL/GenBank/DDBJ databases">
        <authorList>
            <person name="King R."/>
        </authorList>
    </citation>
    <scope>NUCLEOTIDE SEQUENCE</scope>
</reference>
<dbReference type="Gene3D" id="3.80.20.20">
    <property type="entry name" value="Receptor L-domain"/>
    <property type="match status" value="1"/>
</dbReference>
<gene>
    <name evidence="1" type="ORF">MELIAE_LOCUS10124</name>
</gene>
<dbReference type="SUPFAM" id="SSF52058">
    <property type="entry name" value="L domain-like"/>
    <property type="match status" value="1"/>
</dbReference>
<proteinExistence type="predicted"/>
<dbReference type="EMBL" id="OV121138">
    <property type="protein sequence ID" value="CAH0560367.1"/>
    <property type="molecule type" value="Genomic_DNA"/>
</dbReference>
<dbReference type="AlphaFoldDB" id="A0A9P0BCW2"/>
<name>A0A9P0BCW2_BRAAE</name>
<accession>A0A9P0BCW2</accession>
<dbReference type="OrthoDB" id="5809444at2759"/>
<protein>
    <submittedName>
        <fullName evidence="1">Uncharacterized protein</fullName>
    </submittedName>
</protein>
<evidence type="ECO:0000313" key="1">
    <source>
        <dbReference type="EMBL" id="CAH0560367.1"/>
    </source>
</evidence>
<dbReference type="Proteomes" id="UP001154078">
    <property type="component" value="Chromosome 7"/>
</dbReference>
<keyword evidence="2" id="KW-1185">Reference proteome</keyword>
<sequence length="378" mass="43833">MTYSTREELRSNAASVPEEYWAEYPCVVKCTGVESFKEALIIEKQLSKCLDTDAEEELTMFNLFSAFKLCACSCLLACCSFNRNSRFWLKYKKQKSKIDLQINNQLHQHLTRQNNDIHRSQYLSTSGNYSAINNGLTKLLYIARGDVKVDHCPNICYVDTINWKMIGAHDLHYTHLNNQTCEPCPDICKAEKRRKQTLQKLNNLRYDLYDAGPYIVNVESILSNINYFKMGKLLSKEFESDIVQIAKRGRNGVALYFKKLNKANQFLENQVFLQAQGFSAFIPRHLITSKGFIRNIDKDLSEEEIAKIFILFKVMGFESIYRQQFTASNLEPHQFIGPTVYRQLFIVETIYRQKFTVSNLPPGIYRLNSLTQQQFTAS</sequence>
<evidence type="ECO:0000313" key="2">
    <source>
        <dbReference type="Proteomes" id="UP001154078"/>
    </source>
</evidence>
<dbReference type="InterPro" id="IPR036941">
    <property type="entry name" value="Rcpt_L-dom_sf"/>
</dbReference>